<evidence type="ECO:0000256" key="8">
    <source>
        <dbReference type="ARBA" id="ARBA00025737"/>
    </source>
</evidence>
<evidence type="ECO:0000256" key="3">
    <source>
        <dbReference type="ARBA" id="ARBA00022617"/>
    </source>
</evidence>
<dbReference type="SUPFAM" id="SSF54909">
    <property type="entry name" value="Dimeric alpha+beta barrel"/>
    <property type="match status" value="1"/>
</dbReference>
<dbReference type="PROSITE" id="PS51318">
    <property type="entry name" value="TAT"/>
    <property type="match status" value="1"/>
</dbReference>
<reference evidence="11 12" key="1">
    <citation type="submission" date="2019-06" db="EMBL/GenBank/DDBJ databases">
        <title>Sequencing the genomes of 1000 actinobacteria strains.</title>
        <authorList>
            <person name="Klenk H.-P."/>
        </authorList>
    </citation>
    <scope>NUCLEOTIDE SEQUENCE [LARGE SCALE GENOMIC DNA]</scope>
    <source>
        <strain evidence="11 12">DSM 21947</strain>
    </source>
</reference>
<dbReference type="AlphaFoldDB" id="A0A8H2KA87"/>
<comment type="similarity">
    <text evidence="8">Belongs to the DyP-type peroxidase family.</text>
</comment>
<dbReference type="PANTHER" id="PTHR30521">
    <property type="entry name" value="DEFERROCHELATASE/PEROXIDASE"/>
    <property type="match status" value="1"/>
</dbReference>
<dbReference type="InterPro" id="IPR011008">
    <property type="entry name" value="Dimeric_a/b-barrel"/>
</dbReference>
<keyword evidence="7" id="KW-0408">Iron</keyword>
<feature type="domain" description="Dyp-type peroxidase C-terminal" evidence="10">
    <location>
        <begin position="231"/>
        <end position="411"/>
    </location>
</feature>
<keyword evidence="3" id="KW-0349">Heme</keyword>
<dbReference type="GO" id="GO:0005829">
    <property type="term" value="C:cytosol"/>
    <property type="evidence" value="ECO:0007669"/>
    <property type="project" value="TreeGrafter"/>
</dbReference>
<dbReference type="Pfam" id="PF04261">
    <property type="entry name" value="Dyp_perox_N"/>
    <property type="match status" value="1"/>
</dbReference>
<evidence type="ECO:0000259" key="9">
    <source>
        <dbReference type="Pfam" id="PF04261"/>
    </source>
</evidence>
<dbReference type="Pfam" id="PF20628">
    <property type="entry name" value="Dyp_perox_C"/>
    <property type="match status" value="1"/>
</dbReference>
<keyword evidence="6" id="KW-0560">Oxidoreductase</keyword>
<proteinExistence type="inferred from homology"/>
<evidence type="ECO:0000256" key="5">
    <source>
        <dbReference type="ARBA" id="ARBA00022729"/>
    </source>
</evidence>
<dbReference type="OrthoDB" id="9781066at2"/>
<dbReference type="GO" id="GO:0046872">
    <property type="term" value="F:metal ion binding"/>
    <property type="evidence" value="ECO:0007669"/>
    <property type="project" value="UniProtKB-KW"/>
</dbReference>
<keyword evidence="12" id="KW-1185">Reference proteome</keyword>
<evidence type="ECO:0000313" key="11">
    <source>
        <dbReference type="EMBL" id="TQO20531.1"/>
    </source>
</evidence>
<comment type="caution">
    <text evidence="11">The sequence shown here is derived from an EMBL/GenBank/DDBJ whole genome shotgun (WGS) entry which is preliminary data.</text>
</comment>
<accession>A0A8H2KA87</accession>
<evidence type="ECO:0000259" key="10">
    <source>
        <dbReference type="Pfam" id="PF20628"/>
    </source>
</evidence>
<name>A0A8H2KA87_9MICO</name>
<dbReference type="RefSeq" id="WP_141990840.1">
    <property type="nucleotide sequence ID" value="NZ_VFRA01000001.1"/>
</dbReference>
<dbReference type="InterPro" id="IPR048327">
    <property type="entry name" value="Dyp_perox_N"/>
</dbReference>
<keyword evidence="2 11" id="KW-0575">Peroxidase</keyword>
<dbReference type="InterPro" id="IPR048328">
    <property type="entry name" value="Dyp_perox_C"/>
</dbReference>
<keyword evidence="4" id="KW-0479">Metal-binding</keyword>
<dbReference type="GO" id="GO:0020037">
    <property type="term" value="F:heme binding"/>
    <property type="evidence" value="ECO:0007669"/>
    <property type="project" value="InterPro"/>
</dbReference>
<evidence type="ECO:0000313" key="12">
    <source>
        <dbReference type="Proteomes" id="UP000316560"/>
    </source>
</evidence>
<dbReference type="EMBL" id="VFRA01000001">
    <property type="protein sequence ID" value="TQO20531.1"/>
    <property type="molecule type" value="Genomic_DNA"/>
</dbReference>
<dbReference type="PANTHER" id="PTHR30521:SF4">
    <property type="entry name" value="DEFERROCHELATASE"/>
    <property type="match status" value="1"/>
</dbReference>
<evidence type="ECO:0000256" key="2">
    <source>
        <dbReference type="ARBA" id="ARBA00022559"/>
    </source>
</evidence>
<comment type="cofactor">
    <cofactor evidence="1">
        <name>heme b</name>
        <dbReference type="ChEBI" id="CHEBI:60344"/>
    </cofactor>
</comment>
<dbReference type="InterPro" id="IPR006314">
    <property type="entry name" value="Dyp_peroxidase"/>
</dbReference>
<evidence type="ECO:0000256" key="1">
    <source>
        <dbReference type="ARBA" id="ARBA00001970"/>
    </source>
</evidence>
<organism evidence="11 12">
    <name type="scientific">Rhodoglobus vestalii</name>
    <dbReference type="NCBI Taxonomy" id="193384"/>
    <lineage>
        <taxon>Bacteria</taxon>
        <taxon>Bacillati</taxon>
        <taxon>Actinomycetota</taxon>
        <taxon>Actinomycetes</taxon>
        <taxon>Micrococcales</taxon>
        <taxon>Microbacteriaceae</taxon>
        <taxon>Rhodoglobus</taxon>
    </lineage>
</organism>
<gene>
    <name evidence="11" type="ORF">FB472_2166</name>
</gene>
<evidence type="ECO:0000256" key="7">
    <source>
        <dbReference type="ARBA" id="ARBA00023004"/>
    </source>
</evidence>
<dbReference type="NCBIfam" id="TIGR01413">
    <property type="entry name" value="Dyp_perox_fam"/>
    <property type="match status" value="1"/>
</dbReference>
<dbReference type="GO" id="GO:0004601">
    <property type="term" value="F:peroxidase activity"/>
    <property type="evidence" value="ECO:0007669"/>
    <property type="project" value="UniProtKB-KW"/>
</dbReference>
<evidence type="ECO:0000256" key="4">
    <source>
        <dbReference type="ARBA" id="ARBA00022723"/>
    </source>
</evidence>
<feature type="domain" description="Dyp-type peroxidase N-terminal" evidence="9">
    <location>
        <begin position="78"/>
        <end position="219"/>
    </location>
</feature>
<evidence type="ECO:0000256" key="6">
    <source>
        <dbReference type="ARBA" id="ARBA00023002"/>
    </source>
</evidence>
<protein>
    <submittedName>
        <fullName evidence="11">Dye decolorizing peroxidase</fullName>
    </submittedName>
</protein>
<dbReference type="Proteomes" id="UP000316560">
    <property type="component" value="Unassembled WGS sequence"/>
</dbReference>
<keyword evidence="5" id="KW-0732">Signal</keyword>
<dbReference type="PROSITE" id="PS51404">
    <property type="entry name" value="DYP_PEROXIDASE"/>
    <property type="match status" value="1"/>
</dbReference>
<dbReference type="InterPro" id="IPR006311">
    <property type="entry name" value="TAT_signal"/>
</dbReference>
<sequence>MSEPHEPDKSGGLTRRHLLWGGAAAAGVGAAGAAGIASITGAPPAVAPPGTPDAGAIDAAFTPQPAFDDAVPFYGEHQAGIATPAQAHGLFISLDLRPEVDVGALRRLMRVLTDDAARLTAGHPALADSEPELAIIPAQLTVTFGFGSRIVERAGKDMPGWLRPLPAFGIDKLDSAYCGGDLLLQIGANDPLTVAHAARMLLKDARSFTVPRWTQSGFRRAAGAENPATTMRNLFGQFDGSSNPKPGTAEFDQTVWSTDVPAWLLGGTSFVLRRIAMDLDGWDKIDRLGREETIGRTLDTGAPLTGTVETDVPDLEAKDRLGFAVIPAFAHVRRSREGASGTKMYRRGYNYDDAVLSGDPSVSNSGLLFATFQADVDLQFVPVQRALDSLDLVNTWTTPVGSAVFAVPPGCEKGSYIGDTLF</sequence>